<dbReference type="PANTHER" id="PTHR31213">
    <property type="entry name" value="OS08G0374000 PROTEIN-RELATED"/>
    <property type="match status" value="1"/>
</dbReference>
<dbReference type="InterPro" id="IPR024949">
    <property type="entry name" value="Bet_v_I_allergen"/>
</dbReference>
<reference evidence="4 5" key="1">
    <citation type="submission" date="2023-10" db="EMBL/GenBank/DDBJ databases">
        <title>Chromosome-scale genome assembly provides insights into flower coloration mechanisms of Canna indica.</title>
        <authorList>
            <person name="Li C."/>
        </authorList>
    </citation>
    <scope>NUCLEOTIDE SEQUENCE [LARGE SCALE GENOMIC DNA]</scope>
    <source>
        <tissue evidence="4">Flower</tissue>
    </source>
</reference>
<dbReference type="GO" id="GO:0004864">
    <property type="term" value="F:protein phosphatase inhibitor activity"/>
    <property type="evidence" value="ECO:0007669"/>
    <property type="project" value="InterPro"/>
</dbReference>
<dbReference type="CDD" id="cd07816">
    <property type="entry name" value="Bet_v1-like"/>
    <property type="match status" value="1"/>
</dbReference>
<comment type="similarity">
    <text evidence="1 2">Belongs to the BetVI family.</text>
</comment>
<dbReference type="GO" id="GO:0009738">
    <property type="term" value="P:abscisic acid-activated signaling pathway"/>
    <property type="evidence" value="ECO:0007669"/>
    <property type="project" value="InterPro"/>
</dbReference>
<dbReference type="InterPro" id="IPR023393">
    <property type="entry name" value="START-like_dom_sf"/>
</dbReference>
<protein>
    <recommendedName>
        <fullName evidence="3">Bet v I/Major latex protein domain-containing protein</fullName>
    </recommendedName>
</protein>
<evidence type="ECO:0000259" key="3">
    <source>
        <dbReference type="Pfam" id="PF00407"/>
    </source>
</evidence>
<dbReference type="GO" id="GO:0038023">
    <property type="term" value="F:signaling receptor activity"/>
    <property type="evidence" value="ECO:0007669"/>
    <property type="project" value="InterPro"/>
</dbReference>
<dbReference type="GO" id="GO:0010427">
    <property type="term" value="F:abscisic acid binding"/>
    <property type="evidence" value="ECO:0007669"/>
    <property type="project" value="InterPro"/>
</dbReference>
<organism evidence="4 5">
    <name type="scientific">Canna indica</name>
    <name type="common">Indian-shot</name>
    <dbReference type="NCBI Taxonomy" id="4628"/>
    <lineage>
        <taxon>Eukaryota</taxon>
        <taxon>Viridiplantae</taxon>
        <taxon>Streptophyta</taxon>
        <taxon>Embryophyta</taxon>
        <taxon>Tracheophyta</taxon>
        <taxon>Spermatophyta</taxon>
        <taxon>Magnoliopsida</taxon>
        <taxon>Liliopsida</taxon>
        <taxon>Zingiberales</taxon>
        <taxon>Cannaceae</taxon>
        <taxon>Canna</taxon>
    </lineage>
</organism>
<dbReference type="Gene3D" id="3.30.530.20">
    <property type="match status" value="1"/>
</dbReference>
<evidence type="ECO:0000313" key="4">
    <source>
        <dbReference type="EMBL" id="WOK96095.1"/>
    </source>
</evidence>
<dbReference type="PANTHER" id="PTHR31213:SF201">
    <property type="entry name" value="OS03G0300400 PROTEIN"/>
    <property type="match status" value="1"/>
</dbReference>
<gene>
    <name evidence="4" type="ORF">Cni_G04802</name>
</gene>
<proteinExistence type="inferred from homology"/>
<dbReference type="SUPFAM" id="SSF55961">
    <property type="entry name" value="Bet v1-like"/>
    <property type="match status" value="1"/>
</dbReference>
<name>A0AAQ3JXU6_9LILI</name>
<keyword evidence="2" id="KW-0568">Pathogenesis-related protein</keyword>
<dbReference type="PROSITE" id="PS00451">
    <property type="entry name" value="PATHOGENESIS_BETVI"/>
    <property type="match status" value="1"/>
</dbReference>
<dbReference type="Pfam" id="PF00407">
    <property type="entry name" value="Bet_v_1"/>
    <property type="match status" value="1"/>
</dbReference>
<keyword evidence="2" id="KW-0611">Plant defense</keyword>
<dbReference type="EMBL" id="CP136891">
    <property type="protein sequence ID" value="WOK96095.1"/>
    <property type="molecule type" value="Genomic_DNA"/>
</dbReference>
<dbReference type="InterPro" id="IPR050279">
    <property type="entry name" value="Plant_def-hormone_signal"/>
</dbReference>
<dbReference type="PRINTS" id="PR00634">
    <property type="entry name" value="BETALLERGEN"/>
</dbReference>
<sequence length="160" mass="17038">MASGSATYEIESSVEAARLFKATVFEWHILAPKIIPEVVASAAIIEGEGAIGAVRQINFSPALPFGYMKERLDFLDLDKLECKQTLVEGGHIGSKVETASTDFKFEPAPGGGCVCKVVTSYKLLPGVEEDEGELVKSKETVTAIIKAAEGYLLANPEACA</sequence>
<dbReference type="AlphaFoldDB" id="A0AAQ3JXU6"/>
<dbReference type="FunFam" id="3.30.530.20:FF:000007">
    <property type="entry name" value="Major pollen allergen Bet v 1-A"/>
    <property type="match status" value="1"/>
</dbReference>
<dbReference type="GO" id="GO:0005737">
    <property type="term" value="C:cytoplasm"/>
    <property type="evidence" value="ECO:0007669"/>
    <property type="project" value="TreeGrafter"/>
</dbReference>
<feature type="domain" description="Bet v I/Major latex protein" evidence="3">
    <location>
        <begin position="1"/>
        <end position="155"/>
    </location>
</feature>
<keyword evidence="5" id="KW-1185">Reference proteome</keyword>
<evidence type="ECO:0000256" key="2">
    <source>
        <dbReference type="RuleBase" id="RU000409"/>
    </source>
</evidence>
<dbReference type="GO" id="GO:0005634">
    <property type="term" value="C:nucleus"/>
    <property type="evidence" value="ECO:0007669"/>
    <property type="project" value="TreeGrafter"/>
</dbReference>
<dbReference type="GO" id="GO:0006952">
    <property type="term" value="P:defense response"/>
    <property type="evidence" value="ECO:0007669"/>
    <property type="project" value="UniProtKB-KW"/>
</dbReference>
<accession>A0AAQ3JXU6</accession>
<dbReference type="InterPro" id="IPR000916">
    <property type="entry name" value="Bet_v_I/MLP"/>
</dbReference>
<evidence type="ECO:0000313" key="5">
    <source>
        <dbReference type="Proteomes" id="UP001327560"/>
    </source>
</evidence>
<dbReference type="Proteomes" id="UP001327560">
    <property type="component" value="Chromosome 2"/>
</dbReference>
<evidence type="ECO:0000256" key="1">
    <source>
        <dbReference type="ARBA" id="ARBA00009744"/>
    </source>
</evidence>